<evidence type="ECO:0000256" key="6">
    <source>
        <dbReference type="ARBA" id="ARBA00022932"/>
    </source>
</evidence>
<protein>
    <recommendedName>
        <fullName evidence="2">DNA-directed DNA polymerase</fullName>
        <ecNumber evidence="2">2.7.7.7</ecNumber>
    </recommendedName>
</protein>
<evidence type="ECO:0000256" key="5">
    <source>
        <dbReference type="ARBA" id="ARBA00022705"/>
    </source>
</evidence>
<gene>
    <name evidence="10" type="ORF">T459_15062</name>
</gene>
<keyword evidence="11" id="KW-1185">Reference proteome</keyword>
<dbReference type="Pfam" id="PF03175">
    <property type="entry name" value="DNA_pol_B_2"/>
    <property type="match status" value="1"/>
</dbReference>
<evidence type="ECO:0000313" key="11">
    <source>
        <dbReference type="Proteomes" id="UP000222542"/>
    </source>
</evidence>
<evidence type="ECO:0000256" key="4">
    <source>
        <dbReference type="ARBA" id="ARBA00022695"/>
    </source>
</evidence>
<evidence type="ECO:0000256" key="8">
    <source>
        <dbReference type="ARBA" id="ARBA00049244"/>
    </source>
</evidence>
<dbReference type="Proteomes" id="UP000222542">
    <property type="component" value="Unassembled WGS sequence"/>
</dbReference>
<dbReference type="Gramene" id="PHT82047">
    <property type="protein sequence ID" value="PHT82047"/>
    <property type="gene ID" value="T459_15062"/>
</dbReference>
<evidence type="ECO:0000256" key="2">
    <source>
        <dbReference type="ARBA" id="ARBA00012417"/>
    </source>
</evidence>
<keyword evidence="6" id="KW-0239">DNA-directed DNA polymerase</keyword>
<dbReference type="GO" id="GO:0003677">
    <property type="term" value="F:DNA binding"/>
    <property type="evidence" value="ECO:0007669"/>
    <property type="project" value="UniProtKB-KW"/>
</dbReference>
<sequence length="282" mass="32726">MPGGEPVWLDNCEDMDLDYLFGFVEAYIFSPPDMKRPFLLYRTSKNTLIFPTGEFVGVYYSKELKYAKTIGYQVTPLCGCIIQKMDPCSPFKDFVTMLSIERIKAKKKGNESQAYVYKLLMNSLYKRFGINPQTSLIEICNYQRYLKLIQTYGFVDADKLNDSYYIVNYKTSTERNPDIEWKPPKIAAVQLAVEITACARIHMYPYISREDCHYIDINSILIIGRLLDEVISSTKLGKLKLEYASYDTIYVAAKNYCFFKEGHVDVIKHKGLTKELVTLDWY</sequence>
<keyword evidence="5" id="KW-0235">DNA replication</keyword>
<keyword evidence="7" id="KW-0238">DNA-binding</keyword>
<dbReference type="STRING" id="4072.A0A2G2ZJ62"/>
<dbReference type="Gene3D" id="3.90.1600.10">
    <property type="entry name" value="Palm domain of DNA polymerase"/>
    <property type="match status" value="1"/>
</dbReference>
<dbReference type="SUPFAM" id="SSF56672">
    <property type="entry name" value="DNA/RNA polymerases"/>
    <property type="match status" value="1"/>
</dbReference>
<dbReference type="GO" id="GO:0003887">
    <property type="term" value="F:DNA-directed DNA polymerase activity"/>
    <property type="evidence" value="ECO:0007669"/>
    <property type="project" value="UniProtKB-KW"/>
</dbReference>
<evidence type="ECO:0000259" key="9">
    <source>
        <dbReference type="Pfam" id="PF03175"/>
    </source>
</evidence>
<dbReference type="GO" id="GO:0000166">
    <property type="term" value="F:nucleotide binding"/>
    <property type="evidence" value="ECO:0007669"/>
    <property type="project" value="InterPro"/>
</dbReference>
<dbReference type="OMA" id="REDCHYI"/>
<dbReference type="AlphaFoldDB" id="A0A2G2ZJ62"/>
<dbReference type="GO" id="GO:0006260">
    <property type="term" value="P:DNA replication"/>
    <property type="evidence" value="ECO:0007669"/>
    <property type="project" value="UniProtKB-KW"/>
</dbReference>
<comment type="similarity">
    <text evidence="1">Belongs to the DNA polymerase type-B family.</text>
</comment>
<evidence type="ECO:0000256" key="1">
    <source>
        <dbReference type="ARBA" id="ARBA00005755"/>
    </source>
</evidence>
<dbReference type="InterPro" id="IPR023211">
    <property type="entry name" value="DNA_pol_palm_dom_sf"/>
</dbReference>
<reference evidence="10 11" key="1">
    <citation type="journal article" date="2014" name="Nat. Genet.">
        <title>Genome sequence of the hot pepper provides insights into the evolution of pungency in Capsicum species.</title>
        <authorList>
            <person name="Kim S."/>
            <person name="Park M."/>
            <person name="Yeom S.I."/>
            <person name="Kim Y.M."/>
            <person name="Lee J.M."/>
            <person name="Lee H.A."/>
            <person name="Seo E."/>
            <person name="Choi J."/>
            <person name="Cheong K."/>
            <person name="Kim K.T."/>
            <person name="Jung K."/>
            <person name="Lee G.W."/>
            <person name="Oh S.K."/>
            <person name="Bae C."/>
            <person name="Kim S.B."/>
            <person name="Lee H.Y."/>
            <person name="Kim S.Y."/>
            <person name="Kim M.S."/>
            <person name="Kang B.C."/>
            <person name="Jo Y.D."/>
            <person name="Yang H.B."/>
            <person name="Jeong H.J."/>
            <person name="Kang W.H."/>
            <person name="Kwon J.K."/>
            <person name="Shin C."/>
            <person name="Lim J.Y."/>
            <person name="Park J.H."/>
            <person name="Huh J.H."/>
            <person name="Kim J.S."/>
            <person name="Kim B.D."/>
            <person name="Cohen O."/>
            <person name="Paran I."/>
            <person name="Suh M.C."/>
            <person name="Lee S.B."/>
            <person name="Kim Y.K."/>
            <person name="Shin Y."/>
            <person name="Noh S.J."/>
            <person name="Park J."/>
            <person name="Seo Y.S."/>
            <person name="Kwon S.Y."/>
            <person name="Kim H.A."/>
            <person name="Park J.M."/>
            <person name="Kim H.J."/>
            <person name="Choi S.B."/>
            <person name="Bosland P.W."/>
            <person name="Reeves G."/>
            <person name="Jo S.H."/>
            <person name="Lee B.W."/>
            <person name="Cho H.T."/>
            <person name="Choi H.S."/>
            <person name="Lee M.S."/>
            <person name="Yu Y."/>
            <person name="Do Choi Y."/>
            <person name="Park B.S."/>
            <person name="van Deynze A."/>
            <person name="Ashrafi H."/>
            <person name="Hill T."/>
            <person name="Kim W.T."/>
            <person name="Pai H.S."/>
            <person name="Ahn H.K."/>
            <person name="Yeam I."/>
            <person name="Giovannoni J.J."/>
            <person name="Rose J.K."/>
            <person name="Sorensen I."/>
            <person name="Lee S.J."/>
            <person name="Kim R.W."/>
            <person name="Choi I.Y."/>
            <person name="Choi B.S."/>
            <person name="Lim J.S."/>
            <person name="Lee Y.H."/>
            <person name="Choi D."/>
        </authorList>
    </citation>
    <scope>NUCLEOTIDE SEQUENCE [LARGE SCALE GENOMIC DNA]</scope>
    <source>
        <strain evidence="11">cv. CM334</strain>
    </source>
</reference>
<accession>A0A2G2ZJ62</accession>
<comment type="catalytic activity">
    <reaction evidence="8">
        <text>DNA(n) + a 2'-deoxyribonucleoside 5'-triphosphate = DNA(n+1) + diphosphate</text>
        <dbReference type="Rhea" id="RHEA:22508"/>
        <dbReference type="Rhea" id="RHEA-COMP:17339"/>
        <dbReference type="Rhea" id="RHEA-COMP:17340"/>
        <dbReference type="ChEBI" id="CHEBI:33019"/>
        <dbReference type="ChEBI" id="CHEBI:61560"/>
        <dbReference type="ChEBI" id="CHEBI:173112"/>
        <dbReference type="EC" id="2.7.7.7"/>
    </reaction>
</comment>
<evidence type="ECO:0000256" key="7">
    <source>
        <dbReference type="ARBA" id="ARBA00023125"/>
    </source>
</evidence>
<comment type="caution">
    <text evidence="10">The sequence shown here is derived from an EMBL/GenBank/DDBJ whole genome shotgun (WGS) entry which is preliminary data.</text>
</comment>
<dbReference type="InterPro" id="IPR043502">
    <property type="entry name" value="DNA/RNA_pol_sf"/>
</dbReference>
<dbReference type="EMBL" id="AYRZ02000005">
    <property type="protein sequence ID" value="PHT82047.1"/>
    <property type="molecule type" value="Genomic_DNA"/>
</dbReference>
<organism evidence="10 11">
    <name type="scientific">Capsicum annuum</name>
    <name type="common">Capsicum pepper</name>
    <dbReference type="NCBI Taxonomy" id="4072"/>
    <lineage>
        <taxon>Eukaryota</taxon>
        <taxon>Viridiplantae</taxon>
        <taxon>Streptophyta</taxon>
        <taxon>Embryophyta</taxon>
        <taxon>Tracheophyta</taxon>
        <taxon>Spermatophyta</taxon>
        <taxon>Magnoliopsida</taxon>
        <taxon>eudicotyledons</taxon>
        <taxon>Gunneridae</taxon>
        <taxon>Pentapetalae</taxon>
        <taxon>asterids</taxon>
        <taxon>lamiids</taxon>
        <taxon>Solanales</taxon>
        <taxon>Solanaceae</taxon>
        <taxon>Solanoideae</taxon>
        <taxon>Capsiceae</taxon>
        <taxon>Capsicum</taxon>
    </lineage>
</organism>
<dbReference type="PANTHER" id="PTHR33568:SF3">
    <property type="entry name" value="DNA-DIRECTED DNA POLYMERASE"/>
    <property type="match status" value="1"/>
</dbReference>
<evidence type="ECO:0000256" key="3">
    <source>
        <dbReference type="ARBA" id="ARBA00022679"/>
    </source>
</evidence>
<keyword evidence="4" id="KW-0548">Nucleotidyltransferase</keyword>
<dbReference type="InterPro" id="IPR004868">
    <property type="entry name" value="DNA-dir_DNA_pol_B_mt/vir"/>
</dbReference>
<reference evidence="10 11" key="2">
    <citation type="journal article" date="2017" name="Genome Biol.">
        <title>New reference genome sequences of hot pepper reveal the massive evolution of plant disease-resistance genes by retroduplication.</title>
        <authorList>
            <person name="Kim S."/>
            <person name="Park J."/>
            <person name="Yeom S.I."/>
            <person name="Kim Y.M."/>
            <person name="Seo E."/>
            <person name="Kim K.T."/>
            <person name="Kim M.S."/>
            <person name="Lee J.M."/>
            <person name="Cheong K."/>
            <person name="Shin H.S."/>
            <person name="Kim S.B."/>
            <person name="Han K."/>
            <person name="Lee J."/>
            <person name="Park M."/>
            <person name="Lee H.A."/>
            <person name="Lee H.Y."/>
            <person name="Lee Y."/>
            <person name="Oh S."/>
            <person name="Lee J.H."/>
            <person name="Choi E."/>
            <person name="Choi E."/>
            <person name="Lee S.E."/>
            <person name="Jeon J."/>
            <person name="Kim H."/>
            <person name="Choi G."/>
            <person name="Song H."/>
            <person name="Lee J."/>
            <person name="Lee S.C."/>
            <person name="Kwon J.K."/>
            <person name="Lee H.Y."/>
            <person name="Koo N."/>
            <person name="Hong Y."/>
            <person name="Kim R.W."/>
            <person name="Kang W.H."/>
            <person name="Huh J.H."/>
            <person name="Kang B.C."/>
            <person name="Yang T.J."/>
            <person name="Lee Y.H."/>
            <person name="Bennetzen J.L."/>
            <person name="Choi D."/>
        </authorList>
    </citation>
    <scope>NUCLEOTIDE SEQUENCE [LARGE SCALE GENOMIC DNA]</scope>
    <source>
        <strain evidence="11">cv. CM334</strain>
    </source>
</reference>
<name>A0A2G2ZJ62_CAPAN</name>
<keyword evidence="3" id="KW-0808">Transferase</keyword>
<evidence type="ECO:0000313" key="10">
    <source>
        <dbReference type="EMBL" id="PHT82047.1"/>
    </source>
</evidence>
<proteinExistence type="inferred from homology"/>
<dbReference type="PANTHER" id="PTHR33568">
    <property type="entry name" value="DNA POLYMERASE"/>
    <property type="match status" value="1"/>
</dbReference>
<dbReference type="EC" id="2.7.7.7" evidence="2"/>
<feature type="domain" description="DNA-directed DNA polymerase family B mitochondria/virus" evidence="9">
    <location>
        <begin position="1"/>
        <end position="210"/>
    </location>
</feature>